<dbReference type="InterPro" id="IPR029058">
    <property type="entry name" value="AB_hydrolase_fold"/>
</dbReference>
<dbReference type="Proteomes" id="UP000410492">
    <property type="component" value="Unassembled WGS sequence"/>
</dbReference>
<proteinExistence type="inferred from homology"/>
<reference evidence="4 5" key="1">
    <citation type="submission" date="2019-01" db="EMBL/GenBank/DDBJ databases">
        <authorList>
            <person name="Sayadi A."/>
        </authorList>
    </citation>
    <scope>NUCLEOTIDE SEQUENCE [LARGE SCALE GENOMIC DNA]</scope>
</reference>
<dbReference type="AlphaFoldDB" id="A0A653CDA7"/>
<evidence type="ECO:0000256" key="2">
    <source>
        <dbReference type="ARBA" id="ARBA00022801"/>
    </source>
</evidence>
<sequence>MAVSTIHTEDIEITVPWGHIAAKVWGEESHPIVLTVHGRMDNAGAFDNLIPLLPQKFRYVCIDLPGHGRSSNFPPHLPLHTLNFLLVYRILSKHFNEKSFTILGHSYGAQLGLLFARMYPHLVEKMIMLEGIHTYPTTAEDYVTHLLKIFQNHFNSHEKLLYGKQPKYKYKEAFDKVKYNRDIGSSINDKATEALLKRGLRKLGEDEYIFTLDQRMKYYIYPLHDFSFAVRSLKKHPLQCPTLMILAKGNENTTKWFEPVLKELRKRDNFKMLEVLGDHDVHNVYPERVAPFIRDFLDCKGKVEL</sequence>
<evidence type="ECO:0000256" key="1">
    <source>
        <dbReference type="ARBA" id="ARBA00008645"/>
    </source>
</evidence>
<evidence type="ECO:0000313" key="4">
    <source>
        <dbReference type="EMBL" id="VEN45723.1"/>
    </source>
</evidence>
<dbReference type="InterPro" id="IPR050266">
    <property type="entry name" value="AB_hydrolase_sf"/>
</dbReference>
<accession>A0A653CDA7</accession>
<name>A0A653CDA7_CALMS</name>
<dbReference type="SUPFAM" id="SSF53474">
    <property type="entry name" value="alpha/beta-Hydrolases"/>
    <property type="match status" value="1"/>
</dbReference>
<dbReference type="OrthoDB" id="6431331at2759"/>
<keyword evidence="2" id="KW-0378">Hydrolase</keyword>
<protein>
    <recommendedName>
        <fullName evidence="3">AB hydrolase-1 domain-containing protein</fullName>
    </recommendedName>
</protein>
<dbReference type="PANTHER" id="PTHR43798">
    <property type="entry name" value="MONOACYLGLYCEROL LIPASE"/>
    <property type="match status" value="1"/>
</dbReference>
<dbReference type="PRINTS" id="PR00111">
    <property type="entry name" value="ABHYDROLASE"/>
</dbReference>
<dbReference type="Gene3D" id="3.40.50.1820">
    <property type="entry name" value="alpha/beta hydrolase"/>
    <property type="match status" value="1"/>
</dbReference>
<feature type="domain" description="AB hydrolase-1" evidence="3">
    <location>
        <begin position="31"/>
        <end position="164"/>
    </location>
</feature>
<dbReference type="GO" id="GO:0016020">
    <property type="term" value="C:membrane"/>
    <property type="evidence" value="ECO:0007669"/>
    <property type="project" value="TreeGrafter"/>
</dbReference>
<dbReference type="EMBL" id="CAACVG010007489">
    <property type="protein sequence ID" value="VEN45723.1"/>
    <property type="molecule type" value="Genomic_DNA"/>
</dbReference>
<dbReference type="InterPro" id="IPR000073">
    <property type="entry name" value="AB_hydrolase_1"/>
</dbReference>
<organism evidence="4 5">
    <name type="scientific">Callosobruchus maculatus</name>
    <name type="common">Southern cowpea weevil</name>
    <name type="synonym">Pulse bruchid</name>
    <dbReference type="NCBI Taxonomy" id="64391"/>
    <lineage>
        <taxon>Eukaryota</taxon>
        <taxon>Metazoa</taxon>
        <taxon>Ecdysozoa</taxon>
        <taxon>Arthropoda</taxon>
        <taxon>Hexapoda</taxon>
        <taxon>Insecta</taxon>
        <taxon>Pterygota</taxon>
        <taxon>Neoptera</taxon>
        <taxon>Endopterygota</taxon>
        <taxon>Coleoptera</taxon>
        <taxon>Polyphaga</taxon>
        <taxon>Cucujiformia</taxon>
        <taxon>Chrysomeloidea</taxon>
        <taxon>Chrysomelidae</taxon>
        <taxon>Bruchinae</taxon>
        <taxon>Bruchini</taxon>
        <taxon>Callosobruchus</taxon>
    </lineage>
</organism>
<comment type="similarity">
    <text evidence="1">Belongs to the AB hydrolase superfamily.</text>
</comment>
<dbReference type="PANTHER" id="PTHR43798:SF14">
    <property type="entry name" value="SERINE HYDROLASE-LIKE PROTEIN DDB_G0286239"/>
    <property type="match status" value="1"/>
</dbReference>
<keyword evidence="5" id="KW-1185">Reference proteome</keyword>
<dbReference type="GO" id="GO:0016787">
    <property type="term" value="F:hydrolase activity"/>
    <property type="evidence" value="ECO:0007669"/>
    <property type="project" value="UniProtKB-KW"/>
</dbReference>
<dbReference type="Pfam" id="PF00561">
    <property type="entry name" value="Abhydrolase_1"/>
    <property type="match status" value="1"/>
</dbReference>
<gene>
    <name evidence="4" type="ORF">CALMAC_LOCUS8083</name>
</gene>
<evidence type="ECO:0000259" key="3">
    <source>
        <dbReference type="Pfam" id="PF00561"/>
    </source>
</evidence>
<evidence type="ECO:0000313" key="5">
    <source>
        <dbReference type="Proteomes" id="UP000410492"/>
    </source>
</evidence>